<comment type="caution">
    <text evidence="1">The sequence shown here is derived from an EMBL/GenBank/DDBJ whole genome shotgun (WGS) entry which is preliminary data.</text>
</comment>
<dbReference type="AlphaFoldDB" id="A0A3M7RP34"/>
<name>A0A3M7RP34_BRAPC</name>
<gene>
    <name evidence="1" type="ORF">BpHYR1_014306</name>
</gene>
<sequence length="121" mass="14599">MKHYLGFDWVEAERQFFGCTKDNKKNQHVLFWHLEVDDQFKISFQFKEGNVQRLKQLSLDSLRYGAILVEDMFPRQKINSLKKFVQENFLPGKSKYPYHLYRTKKKDSRLKCAKTLIDYKA</sequence>
<dbReference type="Proteomes" id="UP000276133">
    <property type="component" value="Unassembled WGS sequence"/>
</dbReference>
<evidence type="ECO:0000313" key="1">
    <source>
        <dbReference type="EMBL" id="RNA25316.1"/>
    </source>
</evidence>
<protein>
    <submittedName>
        <fullName evidence="1">Uncharacterized protein</fullName>
    </submittedName>
</protein>
<accession>A0A3M7RP34</accession>
<dbReference type="EMBL" id="REGN01002940">
    <property type="protein sequence ID" value="RNA25316.1"/>
    <property type="molecule type" value="Genomic_DNA"/>
</dbReference>
<organism evidence="1 2">
    <name type="scientific">Brachionus plicatilis</name>
    <name type="common">Marine rotifer</name>
    <name type="synonym">Brachionus muelleri</name>
    <dbReference type="NCBI Taxonomy" id="10195"/>
    <lineage>
        <taxon>Eukaryota</taxon>
        <taxon>Metazoa</taxon>
        <taxon>Spiralia</taxon>
        <taxon>Gnathifera</taxon>
        <taxon>Rotifera</taxon>
        <taxon>Eurotatoria</taxon>
        <taxon>Monogononta</taxon>
        <taxon>Pseudotrocha</taxon>
        <taxon>Ploima</taxon>
        <taxon>Brachionidae</taxon>
        <taxon>Brachionus</taxon>
    </lineage>
</organism>
<keyword evidence="2" id="KW-1185">Reference proteome</keyword>
<reference evidence="1 2" key="1">
    <citation type="journal article" date="2018" name="Sci. Rep.">
        <title>Genomic signatures of local adaptation to the degree of environmental predictability in rotifers.</title>
        <authorList>
            <person name="Franch-Gras L."/>
            <person name="Hahn C."/>
            <person name="Garcia-Roger E.M."/>
            <person name="Carmona M.J."/>
            <person name="Serra M."/>
            <person name="Gomez A."/>
        </authorList>
    </citation>
    <scope>NUCLEOTIDE SEQUENCE [LARGE SCALE GENOMIC DNA]</scope>
    <source>
        <strain evidence="1">HYR1</strain>
    </source>
</reference>
<proteinExistence type="predicted"/>
<evidence type="ECO:0000313" key="2">
    <source>
        <dbReference type="Proteomes" id="UP000276133"/>
    </source>
</evidence>